<feature type="domain" description="GH64" evidence="2">
    <location>
        <begin position="51"/>
        <end position="485"/>
    </location>
</feature>
<dbReference type="InterPro" id="IPR042517">
    <property type="entry name" value="Glyco_hydro_64_N_2"/>
</dbReference>
<organism evidence="3 4">
    <name type="scientific">Cytospora mali</name>
    <name type="common">Apple Valsa canker fungus</name>
    <name type="synonym">Valsa mali</name>
    <dbReference type="NCBI Taxonomy" id="578113"/>
    <lineage>
        <taxon>Eukaryota</taxon>
        <taxon>Fungi</taxon>
        <taxon>Dikarya</taxon>
        <taxon>Ascomycota</taxon>
        <taxon>Pezizomycotina</taxon>
        <taxon>Sordariomycetes</taxon>
        <taxon>Sordariomycetidae</taxon>
        <taxon>Diaporthales</taxon>
        <taxon>Cytosporaceae</taxon>
        <taxon>Cytospora</taxon>
    </lineage>
</organism>
<dbReference type="Gene3D" id="2.60.110.10">
    <property type="entry name" value="Thaumatin"/>
    <property type="match status" value="1"/>
</dbReference>
<keyword evidence="4" id="KW-1185">Reference proteome</keyword>
<dbReference type="InterPro" id="IPR032477">
    <property type="entry name" value="Glyco_hydro_64"/>
</dbReference>
<gene>
    <name evidence="3" type="ORF">VM1G_10774</name>
</gene>
<sequence length="496" mass="55317">MRSLFLTTLAAMAAPSLLHSAEALNRDLPYRTTNALDRRFDLSRRIPEPRRGSYLITRDEASSAQIEVTVHNTRAHPISTYVTGVNQTSLEYLMLYHETNGTFKWKVKPSGDESNSANAYYFTQSDSHYEIRVEANKTRVLYIPTYAAGGRIYIANDTLRFGTNPGGSTVGFIEPSASNIDLPEYNHAWQFMEFTWTRGQFWINLSNLDFVSIPLGMTVVSKDTGSAKTVPGLVSNGTALVCKALTKQADVDGYNWKDLCIFNDDNLLVRVLSPDQFLSTNAADPLNSYYDNYVDAVWEHYNKTNLTIYTQDSNSQATNANGPNKGSKVTLGEHVSCRVDDDERLHCYNPTSGKSYNFQKPTTKEIFGCVQDGKTFQVESDNTADWTQPEIVPRLCAAFHRSTLLRDGGNFQPYSNGNNTADDYYCKNDPKKKYCVDNITNHYARIVHEYEIEGMGYAFAYDDTNPIGKGLTNASANAGGLISDPNPASIFITVGL</sequence>
<dbReference type="PROSITE" id="PS52006">
    <property type="entry name" value="GH64"/>
    <property type="match status" value="1"/>
</dbReference>
<dbReference type="InterPro" id="IPR037176">
    <property type="entry name" value="Osmotin/thaumatin-like_sf"/>
</dbReference>
<keyword evidence="1" id="KW-0732">Signal</keyword>
<dbReference type="OrthoDB" id="10058186at2759"/>
<dbReference type="Pfam" id="PF16483">
    <property type="entry name" value="Glyco_hydro_64"/>
    <property type="match status" value="1"/>
</dbReference>
<feature type="chain" id="PRO_5008266592" evidence="1">
    <location>
        <begin position="24"/>
        <end position="496"/>
    </location>
</feature>
<dbReference type="PANTHER" id="PTHR38165:SF1">
    <property type="entry name" value="GLUCANASE B"/>
    <property type="match status" value="1"/>
</dbReference>
<dbReference type="EMBL" id="KN796117">
    <property type="protein sequence ID" value="KUI64011.1"/>
    <property type="molecule type" value="Genomic_DNA"/>
</dbReference>
<dbReference type="AlphaFoldDB" id="A0A194VIP0"/>
<proteinExistence type="predicted"/>
<dbReference type="Proteomes" id="UP000078559">
    <property type="component" value="Unassembled WGS sequence"/>
</dbReference>
<evidence type="ECO:0000313" key="3">
    <source>
        <dbReference type="EMBL" id="KUI64011.1"/>
    </source>
</evidence>
<dbReference type="PANTHER" id="PTHR38165">
    <property type="match status" value="1"/>
</dbReference>
<reference evidence="3" key="1">
    <citation type="submission" date="2014-12" db="EMBL/GenBank/DDBJ databases">
        <title>Genome Sequence of Valsa Canker Pathogens Uncovers a Specific Adaption of Colonization on Woody Bark.</title>
        <authorList>
            <person name="Yin Z."/>
            <person name="Liu H."/>
            <person name="Gao X."/>
            <person name="Li Z."/>
            <person name="Song N."/>
            <person name="Ke X."/>
            <person name="Dai Q."/>
            <person name="Wu Y."/>
            <person name="Sun Y."/>
            <person name="Xu J.-R."/>
            <person name="Kang Z.K."/>
            <person name="Wang L."/>
            <person name="Huang L."/>
        </authorList>
    </citation>
    <scope>NUCLEOTIDE SEQUENCE [LARGE SCALE GENOMIC DNA]</scope>
    <source>
        <strain evidence="3">03-8</strain>
    </source>
</reference>
<dbReference type="InterPro" id="IPR037398">
    <property type="entry name" value="Glyco_hydro_64_fam"/>
</dbReference>
<dbReference type="Gene3D" id="3.30.920.50">
    <property type="entry name" value="Beta-1,3-glucanase, C-terminal domain"/>
    <property type="match status" value="1"/>
</dbReference>
<evidence type="ECO:0000259" key="2">
    <source>
        <dbReference type="PROSITE" id="PS52006"/>
    </source>
</evidence>
<protein>
    <submittedName>
        <fullName evidence="3">Glucan endo-1,3-beta-glucosidase</fullName>
    </submittedName>
</protein>
<name>A0A194VIP0_CYTMA</name>
<feature type="signal peptide" evidence="1">
    <location>
        <begin position="1"/>
        <end position="23"/>
    </location>
</feature>
<accession>A0A194VIP0</accession>
<evidence type="ECO:0000313" key="4">
    <source>
        <dbReference type="Proteomes" id="UP000078559"/>
    </source>
</evidence>
<dbReference type="SMR" id="A0A194VIP0"/>
<evidence type="ECO:0000256" key="1">
    <source>
        <dbReference type="SAM" id="SignalP"/>
    </source>
</evidence>